<dbReference type="EMBL" id="BPLQ01007011">
    <property type="protein sequence ID" value="GIY27014.1"/>
    <property type="molecule type" value="Genomic_DNA"/>
</dbReference>
<reference evidence="1 2" key="1">
    <citation type="submission" date="2021-06" db="EMBL/GenBank/DDBJ databases">
        <title>Caerostris darwini draft genome.</title>
        <authorList>
            <person name="Kono N."/>
            <person name="Arakawa K."/>
        </authorList>
    </citation>
    <scope>NUCLEOTIDE SEQUENCE [LARGE SCALE GENOMIC DNA]</scope>
</reference>
<accession>A0AAV4S0X7</accession>
<evidence type="ECO:0000313" key="1">
    <source>
        <dbReference type="EMBL" id="GIY27014.1"/>
    </source>
</evidence>
<sequence>MHLVQKTTTNSLSKNKATQPRYCFRKERVAKGFTVVQSAGKRELDHEKNLSCALNFLFRKQTVLLDLADVSTALTLSLSLLHCIITLLE</sequence>
<gene>
    <name evidence="1" type="ORF">CDAR_201341</name>
</gene>
<proteinExistence type="predicted"/>
<name>A0AAV4S0X7_9ARAC</name>
<dbReference type="Proteomes" id="UP001054837">
    <property type="component" value="Unassembled WGS sequence"/>
</dbReference>
<comment type="caution">
    <text evidence="1">The sequence shown here is derived from an EMBL/GenBank/DDBJ whole genome shotgun (WGS) entry which is preliminary data.</text>
</comment>
<evidence type="ECO:0000313" key="2">
    <source>
        <dbReference type="Proteomes" id="UP001054837"/>
    </source>
</evidence>
<organism evidence="1 2">
    <name type="scientific">Caerostris darwini</name>
    <dbReference type="NCBI Taxonomy" id="1538125"/>
    <lineage>
        <taxon>Eukaryota</taxon>
        <taxon>Metazoa</taxon>
        <taxon>Ecdysozoa</taxon>
        <taxon>Arthropoda</taxon>
        <taxon>Chelicerata</taxon>
        <taxon>Arachnida</taxon>
        <taxon>Araneae</taxon>
        <taxon>Araneomorphae</taxon>
        <taxon>Entelegynae</taxon>
        <taxon>Araneoidea</taxon>
        <taxon>Araneidae</taxon>
        <taxon>Caerostris</taxon>
    </lineage>
</organism>
<dbReference type="AlphaFoldDB" id="A0AAV4S0X7"/>
<protein>
    <submittedName>
        <fullName evidence="1">Uncharacterized protein</fullName>
    </submittedName>
</protein>
<keyword evidence="2" id="KW-1185">Reference proteome</keyword>